<reference evidence="1 2" key="2">
    <citation type="journal article" date="2016" name="Microb. Ecol.">
        <title>Genome Characteristics of a Novel Type I Methanotroph (Sn10-6) Isolated from a Flooded Indian Rice Field.</title>
        <authorList>
            <person name="Rahalkar M.C."/>
            <person name="Pandit P.S."/>
            <person name="Dhakephalkar P.K."/>
            <person name="Pore S."/>
            <person name="Arora P."/>
            <person name="Kapse N."/>
        </authorList>
    </citation>
    <scope>NUCLEOTIDE SEQUENCE [LARGE SCALE GENOMIC DNA]</scope>
    <source>
        <strain evidence="1 2">Sn10-6</strain>
    </source>
</reference>
<name>A0A0F3IEV8_9GAMM</name>
<keyword evidence="2" id="KW-1185">Reference proteome</keyword>
<organism evidence="1 2">
    <name type="scientific">Methylocucumis oryzae</name>
    <dbReference type="NCBI Taxonomy" id="1632867"/>
    <lineage>
        <taxon>Bacteria</taxon>
        <taxon>Pseudomonadati</taxon>
        <taxon>Pseudomonadota</taxon>
        <taxon>Gammaproteobacteria</taxon>
        <taxon>Methylococcales</taxon>
        <taxon>Methylococcaceae</taxon>
        <taxon>Methylocucumis</taxon>
    </lineage>
</organism>
<dbReference type="Proteomes" id="UP000033684">
    <property type="component" value="Unassembled WGS sequence"/>
</dbReference>
<dbReference type="OrthoDB" id="9971551at2"/>
<dbReference type="RefSeq" id="WP_045780466.1">
    <property type="nucleotide sequence ID" value="NZ_LAJX01000253.1"/>
</dbReference>
<comment type="caution">
    <text evidence="1">The sequence shown here is derived from an EMBL/GenBank/DDBJ whole genome shotgun (WGS) entry which is preliminary data.</text>
</comment>
<accession>A0A0F3IEV8</accession>
<reference evidence="2" key="1">
    <citation type="submission" date="2015-03" db="EMBL/GenBank/DDBJ databases">
        <title>Draft genome sequence of a novel methanotroph (Sn10-6) isolated from flooded ricefield rhizosphere in India.</title>
        <authorList>
            <person name="Pandit P.S."/>
            <person name="Pore S.D."/>
            <person name="Arora P."/>
            <person name="Kapse N.G."/>
            <person name="Dhakephalkar P.K."/>
            <person name="Rahalkar M.C."/>
        </authorList>
    </citation>
    <scope>NUCLEOTIDE SEQUENCE [LARGE SCALE GENOMIC DNA]</scope>
    <source>
        <strain evidence="2">Sn10-6</strain>
    </source>
</reference>
<evidence type="ECO:0000313" key="2">
    <source>
        <dbReference type="Proteomes" id="UP000033684"/>
    </source>
</evidence>
<sequence>MAYVLETITSEDQEKILKDAECDEEKHGLLRYAKDHVDFPETWAIDYQRNYYMLIAPVIVRPDEPGGAIFFYFKGFLFEICIESPFGNKIKCIDKPSPSIFF</sequence>
<gene>
    <name evidence="1" type="ORF">VZ94_19190</name>
</gene>
<proteinExistence type="predicted"/>
<dbReference type="AlphaFoldDB" id="A0A0F3IEV8"/>
<dbReference type="EMBL" id="LAJX01000253">
    <property type="protein sequence ID" value="KJV05286.1"/>
    <property type="molecule type" value="Genomic_DNA"/>
</dbReference>
<evidence type="ECO:0000313" key="1">
    <source>
        <dbReference type="EMBL" id="KJV05286.1"/>
    </source>
</evidence>
<protein>
    <submittedName>
        <fullName evidence="1">Uncharacterized protein</fullName>
    </submittedName>
</protein>